<dbReference type="SUPFAM" id="SSF51556">
    <property type="entry name" value="Metallo-dependent hydrolases"/>
    <property type="match status" value="1"/>
</dbReference>
<evidence type="ECO:0000256" key="1">
    <source>
        <dbReference type="ARBA" id="ARBA00038310"/>
    </source>
</evidence>
<comment type="caution">
    <text evidence="3">The sequence shown here is derived from an EMBL/GenBank/DDBJ whole genome shotgun (WGS) entry which is preliminary data.</text>
</comment>
<dbReference type="InterPro" id="IPR006680">
    <property type="entry name" value="Amidohydro-rel"/>
</dbReference>
<dbReference type="RefSeq" id="WP_188412468.1">
    <property type="nucleotide sequence ID" value="NZ_BMDJ01000003.1"/>
</dbReference>
<dbReference type="PANTHER" id="PTHR43569">
    <property type="entry name" value="AMIDOHYDROLASE"/>
    <property type="match status" value="1"/>
</dbReference>
<organism evidence="3 4">
    <name type="scientific">Pedobacter mendelii</name>
    <dbReference type="NCBI Taxonomy" id="1908240"/>
    <lineage>
        <taxon>Bacteria</taxon>
        <taxon>Pseudomonadati</taxon>
        <taxon>Bacteroidota</taxon>
        <taxon>Sphingobacteriia</taxon>
        <taxon>Sphingobacteriales</taxon>
        <taxon>Sphingobacteriaceae</taxon>
        <taxon>Pedobacter</taxon>
    </lineage>
</organism>
<dbReference type="Proteomes" id="UP000645390">
    <property type="component" value="Unassembled WGS sequence"/>
</dbReference>
<keyword evidence="4" id="KW-1185">Reference proteome</keyword>
<protein>
    <submittedName>
        <fullName evidence="3">Amidohydrolase</fullName>
    </submittedName>
</protein>
<evidence type="ECO:0000313" key="3">
    <source>
        <dbReference type="EMBL" id="GGI24545.1"/>
    </source>
</evidence>
<reference evidence="4" key="1">
    <citation type="journal article" date="2019" name="Int. J. Syst. Evol. Microbiol.">
        <title>The Global Catalogue of Microorganisms (GCM) 10K type strain sequencing project: providing services to taxonomists for standard genome sequencing and annotation.</title>
        <authorList>
            <consortium name="The Broad Institute Genomics Platform"/>
            <consortium name="The Broad Institute Genome Sequencing Center for Infectious Disease"/>
            <person name="Wu L."/>
            <person name="Ma J."/>
        </authorList>
    </citation>
    <scope>NUCLEOTIDE SEQUENCE [LARGE SCALE GENOMIC DNA]</scope>
    <source>
        <strain evidence="4">CCM 8939</strain>
    </source>
</reference>
<feature type="domain" description="Amidohydrolase-related" evidence="2">
    <location>
        <begin position="2"/>
        <end position="272"/>
    </location>
</feature>
<dbReference type="PANTHER" id="PTHR43569:SF2">
    <property type="entry name" value="AMIDOHYDROLASE-RELATED DOMAIN-CONTAINING PROTEIN"/>
    <property type="match status" value="1"/>
</dbReference>
<dbReference type="Pfam" id="PF04909">
    <property type="entry name" value="Amidohydro_2"/>
    <property type="match status" value="1"/>
</dbReference>
<comment type="similarity">
    <text evidence="1">Belongs to the metallo-dependent hydrolases superfamily.</text>
</comment>
<dbReference type="EMBL" id="BMDJ01000003">
    <property type="protein sequence ID" value="GGI24545.1"/>
    <property type="molecule type" value="Genomic_DNA"/>
</dbReference>
<name>A0ABQ2BI76_9SPHI</name>
<gene>
    <name evidence="3" type="ORF">GCM10008119_13190</name>
</gene>
<evidence type="ECO:0000259" key="2">
    <source>
        <dbReference type="Pfam" id="PF04909"/>
    </source>
</evidence>
<proteinExistence type="inferred from homology"/>
<accession>A0ABQ2BI76</accession>
<dbReference type="InterPro" id="IPR032466">
    <property type="entry name" value="Metal_Hydrolase"/>
</dbReference>
<evidence type="ECO:0000313" key="4">
    <source>
        <dbReference type="Proteomes" id="UP000645390"/>
    </source>
</evidence>
<dbReference type="InterPro" id="IPR052350">
    <property type="entry name" value="Metallo-dep_Lactonases"/>
</dbReference>
<sequence length="279" mass="32683">MIDTHVHFWNFDPARDSWITEEMNAIRKDFTPKNLIRTFNELKITGCVAVQANQTENENNFLLRLADQNEIIKGIVGWVDLKSKNLEERLSYWSSFKKIKGWRHVLQAENSAFFLSDDFVSGVKNLKKFNYTYDLLCYHDQLPDIIKLVDKVPNQPFVLDHCGKPNVKSQDLKAWAENIKNLAQNPNVYCKLSALLVEADWKNWKEIEIFNCFDVIFENFGPNRVMYGSDWPVVLLSRPYIDWFNLVSKYASKCTIQEKENLFLNCASSFYKLESQDLL</sequence>
<dbReference type="Gene3D" id="3.20.20.140">
    <property type="entry name" value="Metal-dependent hydrolases"/>
    <property type="match status" value="1"/>
</dbReference>